<evidence type="ECO:0000256" key="1">
    <source>
        <dbReference type="ARBA" id="ARBA00006484"/>
    </source>
</evidence>
<dbReference type="InterPro" id="IPR036291">
    <property type="entry name" value="NAD(P)-bd_dom_sf"/>
</dbReference>
<protein>
    <submittedName>
        <fullName evidence="4">3-oxoacyl-ACP reductase</fullName>
    </submittedName>
</protein>
<dbReference type="CDD" id="cd05233">
    <property type="entry name" value="SDR_c"/>
    <property type="match status" value="1"/>
</dbReference>
<evidence type="ECO:0000256" key="2">
    <source>
        <dbReference type="ARBA" id="ARBA00023002"/>
    </source>
</evidence>
<accession>A0A0F5FVP6</accession>
<dbReference type="Pfam" id="PF13561">
    <property type="entry name" value="adh_short_C2"/>
    <property type="match status" value="1"/>
</dbReference>
<proteinExistence type="inferred from homology"/>
<evidence type="ECO:0000313" key="5">
    <source>
        <dbReference type="Proteomes" id="UP000033632"/>
    </source>
</evidence>
<dbReference type="AlphaFoldDB" id="A0A0F5FVP6"/>
<dbReference type="PANTHER" id="PTHR43639">
    <property type="entry name" value="OXIDOREDUCTASE, SHORT-CHAIN DEHYDROGENASE/REDUCTASE FAMILY (AFU_ORTHOLOGUE AFUA_5G02870)"/>
    <property type="match status" value="1"/>
</dbReference>
<dbReference type="PRINTS" id="PR00081">
    <property type="entry name" value="GDHRDH"/>
</dbReference>
<keyword evidence="2" id="KW-0560">Oxidoreductase</keyword>
<evidence type="ECO:0000313" key="4">
    <source>
        <dbReference type="EMBL" id="KKB12620.1"/>
    </source>
</evidence>
<dbReference type="PATRIC" id="fig|443610.3.peg.3921"/>
<dbReference type="SMART" id="SM00822">
    <property type="entry name" value="PKS_KR"/>
    <property type="match status" value="1"/>
</dbReference>
<feature type="domain" description="Ketoreductase" evidence="3">
    <location>
        <begin position="12"/>
        <end position="198"/>
    </location>
</feature>
<dbReference type="STRING" id="443610.VE25_06830"/>
<dbReference type="PROSITE" id="PS00061">
    <property type="entry name" value="ADH_SHORT"/>
    <property type="match status" value="1"/>
</dbReference>
<dbReference type="InterPro" id="IPR020904">
    <property type="entry name" value="Sc_DH/Rdtase_CS"/>
</dbReference>
<dbReference type="PRINTS" id="PR00080">
    <property type="entry name" value="SDRFAMILY"/>
</dbReference>
<keyword evidence="5" id="KW-1185">Reference proteome</keyword>
<evidence type="ECO:0000259" key="3">
    <source>
        <dbReference type="SMART" id="SM00822"/>
    </source>
</evidence>
<dbReference type="InterPro" id="IPR057326">
    <property type="entry name" value="KR_dom"/>
</dbReference>
<dbReference type="EMBL" id="JZEX01000061">
    <property type="protein sequence ID" value="KKB12620.1"/>
    <property type="molecule type" value="Genomic_DNA"/>
</dbReference>
<dbReference type="Proteomes" id="UP000033632">
    <property type="component" value="Unassembled WGS sequence"/>
</dbReference>
<dbReference type="RefSeq" id="WP_046107829.1">
    <property type="nucleotide sequence ID" value="NZ_JZEX01000061.1"/>
</dbReference>
<sequence>MQFAVYPSLAGRTILVTGGASGIGASIVENLSRSGARVAFIDIAVSEAEALVEAIAARGHARPTFIECDLLDVEATGRAVEKVALQMGPLKGLVNNAANDLRTPMEKVGVTEFEWAINVNLRHVFFCIQAALPFMKAAGGGSIVNMSSLSWVKGTPDVQVYAAAKAGLIGLTSSLAHKLGRDGIRVNVITPGAVMTEKQKRLWFDAAKQQAVLDSQCIPETIIPDDIARMVLFLLADDSNHITKQNFAVDGGR</sequence>
<dbReference type="Gene3D" id="3.40.50.720">
    <property type="entry name" value="NAD(P)-binding Rossmann-like Domain"/>
    <property type="match status" value="1"/>
</dbReference>
<reference evidence="4 5" key="1">
    <citation type="submission" date="2015-03" db="EMBL/GenBank/DDBJ databases">
        <authorList>
            <person name="Hassan Y.I."/>
            <person name="Lepp D."/>
            <person name="Li X.-Z."/>
            <person name="Zhou T."/>
        </authorList>
    </citation>
    <scope>NUCLEOTIDE SEQUENCE [LARGE SCALE GENOMIC DNA]</scope>
    <source>
        <strain evidence="4 5">BD-c194</strain>
    </source>
</reference>
<dbReference type="SUPFAM" id="SSF51735">
    <property type="entry name" value="NAD(P)-binding Rossmann-fold domains"/>
    <property type="match status" value="1"/>
</dbReference>
<organism evidence="4 5">
    <name type="scientific">Devosia geojensis</name>
    <dbReference type="NCBI Taxonomy" id="443610"/>
    <lineage>
        <taxon>Bacteria</taxon>
        <taxon>Pseudomonadati</taxon>
        <taxon>Pseudomonadota</taxon>
        <taxon>Alphaproteobacteria</taxon>
        <taxon>Hyphomicrobiales</taxon>
        <taxon>Devosiaceae</taxon>
        <taxon>Devosia</taxon>
    </lineage>
</organism>
<comment type="similarity">
    <text evidence="1">Belongs to the short-chain dehydrogenases/reductases (SDR) family.</text>
</comment>
<dbReference type="InterPro" id="IPR002347">
    <property type="entry name" value="SDR_fam"/>
</dbReference>
<name>A0A0F5FVP6_9HYPH</name>
<dbReference type="OrthoDB" id="9789398at2"/>
<dbReference type="GO" id="GO:0016491">
    <property type="term" value="F:oxidoreductase activity"/>
    <property type="evidence" value="ECO:0007669"/>
    <property type="project" value="UniProtKB-KW"/>
</dbReference>
<dbReference type="FunFam" id="3.40.50.720:FF:000084">
    <property type="entry name" value="Short-chain dehydrogenase reductase"/>
    <property type="match status" value="1"/>
</dbReference>
<gene>
    <name evidence="4" type="ORF">VE25_06830</name>
</gene>
<comment type="caution">
    <text evidence="4">The sequence shown here is derived from an EMBL/GenBank/DDBJ whole genome shotgun (WGS) entry which is preliminary data.</text>
</comment>
<dbReference type="PANTHER" id="PTHR43639:SF1">
    <property type="entry name" value="SHORT-CHAIN DEHYDROGENASE_REDUCTASE FAMILY PROTEIN"/>
    <property type="match status" value="1"/>
</dbReference>